<evidence type="ECO:0000313" key="2">
    <source>
        <dbReference type="Proteomes" id="UP000465846"/>
    </source>
</evidence>
<dbReference type="RefSeq" id="WP_163486683.1">
    <property type="nucleotide sequence ID" value="NZ_CP048739.1"/>
</dbReference>
<dbReference type="Proteomes" id="UP000465846">
    <property type="component" value="Chromosome"/>
</dbReference>
<dbReference type="GeneID" id="44079982"/>
<dbReference type="AlphaFoldDB" id="A0A6C0UH39"/>
<organism evidence="1 2">
    <name type="scientific">Halogeometricum borinquense</name>
    <dbReference type="NCBI Taxonomy" id="60847"/>
    <lineage>
        <taxon>Archaea</taxon>
        <taxon>Methanobacteriati</taxon>
        <taxon>Methanobacteriota</taxon>
        <taxon>Stenosarchaea group</taxon>
        <taxon>Halobacteria</taxon>
        <taxon>Halobacteriales</taxon>
        <taxon>Haloferacaceae</taxon>
        <taxon>Halogeometricum</taxon>
    </lineage>
</organism>
<dbReference type="InterPro" id="IPR043858">
    <property type="entry name" value="DUF5820"/>
</dbReference>
<proteinExistence type="predicted"/>
<reference evidence="1 2" key="1">
    <citation type="submission" date="2020-02" db="EMBL/GenBank/DDBJ databases">
        <title>Whole genome sequence of Halogeometricum borinquense strain wsp4.</title>
        <authorList>
            <person name="Verma D.K."/>
            <person name="Gopal K."/>
            <person name="Prasad E.S."/>
        </authorList>
    </citation>
    <scope>NUCLEOTIDE SEQUENCE [LARGE SCALE GENOMIC DNA]</scope>
    <source>
        <strain evidence="2">wsp4</strain>
    </source>
</reference>
<name>A0A6C0UH39_9EURY</name>
<evidence type="ECO:0000313" key="1">
    <source>
        <dbReference type="EMBL" id="QIB74802.1"/>
    </source>
</evidence>
<dbReference type="EMBL" id="CP048739">
    <property type="protein sequence ID" value="QIB74802.1"/>
    <property type="molecule type" value="Genomic_DNA"/>
</dbReference>
<dbReference type="Pfam" id="PF19137">
    <property type="entry name" value="DUF5820"/>
    <property type="match status" value="1"/>
</dbReference>
<accession>A0A6C0UH39</accession>
<protein>
    <submittedName>
        <fullName evidence="1">Uncharacterized protein</fullName>
    </submittedName>
</protein>
<gene>
    <name evidence="1" type="ORF">G3I44_11235</name>
</gene>
<sequence>MTDETADSPTTAEPPGGWTLWNDEPSGRRILAYRPDVFNESDFPAECMPTIFVWNGSRANRPGASRIRTETWRAILRLEPDVESVIEEYDSREAAVDGANELARRFADGEIAYRECYQVPPEAYLDRLDELTGRDE</sequence>